<gene>
    <name evidence="3" type="ORF">SAMN05443244_0423</name>
</gene>
<accession>A0A1H4J7E0</accession>
<proteinExistence type="inferred from homology"/>
<feature type="domain" description="SHSP" evidence="2">
    <location>
        <begin position="58"/>
        <end position="162"/>
    </location>
</feature>
<dbReference type="AlphaFoldDB" id="A0A1H4J7E0"/>
<comment type="similarity">
    <text evidence="1">Belongs to the small heat shock protein (HSP20) family.</text>
</comment>
<name>A0A1H4J7E0_9BACT</name>
<sequence>MHVMEQSATNTAEMVRATTPMEFFSMVHHIESCIGAKTLEIPKSRNWEGPLTEQDWKFAEELVLDPAEVSSTVRNDGMLVRVPVGGYRAEDIRLHTERSLLGLCGYTENADGGAKMFYARVKLPQTVRGSRSAAWISDGVLHVALPCEQAATVPPDVQMPLLPKPVRPTYAAAM</sequence>
<dbReference type="PROSITE" id="PS01031">
    <property type="entry name" value="SHSP"/>
    <property type="match status" value="1"/>
</dbReference>
<evidence type="ECO:0000256" key="1">
    <source>
        <dbReference type="PROSITE-ProRule" id="PRU00285"/>
    </source>
</evidence>
<dbReference type="InterPro" id="IPR002068">
    <property type="entry name" value="A-crystallin/Hsp20_dom"/>
</dbReference>
<dbReference type="Gene3D" id="2.60.40.790">
    <property type="match status" value="1"/>
</dbReference>
<dbReference type="CDD" id="cd00298">
    <property type="entry name" value="ACD_sHsps_p23-like"/>
    <property type="match status" value="1"/>
</dbReference>
<dbReference type="InterPro" id="IPR008978">
    <property type="entry name" value="HSP20-like_chaperone"/>
</dbReference>
<evidence type="ECO:0000259" key="2">
    <source>
        <dbReference type="PROSITE" id="PS01031"/>
    </source>
</evidence>
<evidence type="ECO:0000313" key="4">
    <source>
        <dbReference type="Proteomes" id="UP000182409"/>
    </source>
</evidence>
<reference evidence="3 4" key="1">
    <citation type="submission" date="2016-10" db="EMBL/GenBank/DDBJ databases">
        <authorList>
            <person name="de Groot N.N."/>
        </authorList>
    </citation>
    <scope>NUCLEOTIDE SEQUENCE [LARGE SCALE GENOMIC DNA]</scope>
    <source>
        <strain evidence="3 4">AB35.6</strain>
    </source>
</reference>
<dbReference type="SUPFAM" id="SSF49764">
    <property type="entry name" value="HSP20-like chaperones"/>
    <property type="match status" value="1"/>
</dbReference>
<evidence type="ECO:0000313" key="3">
    <source>
        <dbReference type="EMBL" id="SEB42249.1"/>
    </source>
</evidence>
<dbReference type="EMBL" id="FNSD01000001">
    <property type="protein sequence ID" value="SEB42249.1"/>
    <property type="molecule type" value="Genomic_DNA"/>
</dbReference>
<organism evidence="3 4">
    <name type="scientific">Terriglobus roseus</name>
    <dbReference type="NCBI Taxonomy" id="392734"/>
    <lineage>
        <taxon>Bacteria</taxon>
        <taxon>Pseudomonadati</taxon>
        <taxon>Acidobacteriota</taxon>
        <taxon>Terriglobia</taxon>
        <taxon>Terriglobales</taxon>
        <taxon>Acidobacteriaceae</taxon>
        <taxon>Terriglobus</taxon>
    </lineage>
</organism>
<protein>
    <recommendedName>
        <fullName evidence="2">SHSP domain-containing protein</fullName>
    </recommendedName>
</protein>
<dbReference type="Proteomes" id="UP000182409">
    <property type="component" value="Unassembled WGS sequence"/>
</dbReference>